<accession>A0ABW2Z0F6</accession>
<evidence type="ECO:0000256" key="2">
    <source>
        <dbReference type="ARBA" id="ARBA00023125"/>
    </source>
</evidence>
<dbReference type="Pfam" id="PF12833">
    <property type="entry name" value="HTH_18"/>
    <property type="match status" value="1"/>
</dbReference>
<feature type="transmembrane region" description="Helical" evidence="4">
    <location>
        <begin position="142"/>
        <end position="164"/>
    </location>
</feature>
<feature type="transmembrane region" description="Helical" evidence="4">
    <location>
        <begin position="221"/>
        <end position="242"/>
    </location>
</feature>
<feature type="domain" description="HTH araC/xylS-type" evidence="5">
    <location>
        <begin position="276"/>
        <end position="379"/>
    </location>
</feature>
<feature type="transmembrane region" description="Helical" evidence="4">
    <location>
        <begin position="191"/>
        <end position="215"/>
    </location>
</feature>
<keyword evidence="4" id="KW-0472">Membrane</keyword>
<comment type="caution">
    <text evidence="6">The sequence shown here is derived from an EMBL/GenBank/DDBJ whole genome shotgun (WGS) entry which is preliminary data.</text>
</comment>
<dbReference type="PRINTS" id="PR00032">
    <property type="entry name" value="HTHARAC"/>
</dbReference>
<dbReference type="RefSeq" id="WP_377102273.1">
    <property type="nucleotide sequence ID" value="NZ_JBHTHU010000022.1"/>
</dbReference>
<dbReference type="PROSITE" id="PS00041">
    <property type="entry name" value="HTH_ARAC_FAMILY_1"/>
    <property type="match status" value="1"/>
</dbReference>
<keyword evidence="2" id="KW-0238">DNA-binding</keyword>
<dbReference type="EMBL" id="JBHTHU010000022">
    <property type="protein sequence ID" value="MFD0751954.1"/>
    <property type="molecule type" value="Genomic_DNA"/>
</dbReference>
<keyword evidence="4" id="KW-1133">Transmembrane helix</keyword>
<evidence type="ECO:0000259" key="5">
    <source>
        <dbReference type="PROSITE" id="PS01124"/>
    </source>
</evidence>
<sequence length="387" mass="44204">MNISIGIIDFLMLALVVQGLILAIVLAFSSGRIHSNRYIAAFIFVVAESTLLMELDYLGLVQKYPWLLTAVVPLNMALGPLVYLYARSLAFGAVTPRRKILIHFVPTVLYAKHQVIFILYVLGVLSVPLVSNLYVLPITQKILFGFNSLSLIPAFLSLVIYSLVTYNMVSGGINSEDLSAYRKADLKWIKMLVQIVFVLISIWFVSIVAGYLFPIPDLEPWFHYCLYIPAIVFVYWLGMMVYKRQRIMSRDEMQEYIKQPVKTHFKDDEASDYYDQLKKLMIADNLYMNPVLKVDMLAARLSIPEKGLSNLLNQYVGKNFNDFVNEFRVEEAKRKLIDPRYGNFTIAAIALECGFNSLATFQRVFKQITGVTPSQYQTNAKKSFVEK</sequence>
<dbReference type="SUPFAM" id="SSF46689">
    <property type="entry name" value="Homeodomain-like"/>
    <property type="match status" value="1"/>
</dbReference>
<dbReference type="PANTHER" id="PTHR43280">
    <property type="entry name" value="ARAC-FAMILY TRANSCRIPTIONAL REGULATOR"/>
    <property type="match status" value="1"/>
</dbReference>
<proteinExistence type="predicted"/>
<dbReference type="PROSITE" id="PS01124">
    <property type="entry name" value="HTH_ARAC_FAMILY_2"/>
    <property type="match status" value="1"/>
</dbReference>
<keyword evidence="4" id="KW-0812">Transmembrane</keyword>
<dbReference type="PANTHER" id="PTHR43280:SF29">
    <property type="entry name" value="ARAC-FAMILY TRANSCRIPTIONAL REGULATOR"/>
    <property type="match status" value="1"/>
</dbReference>
<organism evidence="6 7">
    <name type="scientific">Mucilaginibacter calamicampi</name>
    <dbReference type="NCBI Taxonomy" id="1302352"/>
    <lineage>
        <taxon>Bacteria</taxon>
        <taxon>Pseudomonadati</taxon>
        <taxon>Bacteroidota</taxon>
        <taxon>Sphingobacteriia</taxon>
        <taxon>Sphingobacteriales</taxon>
        <taxon>Sphingobacteriaceae</taxon>
        <taxon>Mucilaginibacter</taxon>
    </lineage>
</organism>
<reference evidence="7" key="1">
    <citation type="journal article" date="2019" name="Int. J. Syst. Evol. Microbiol.">
        <title>The Global Catalogue of Microorganisms (GCM) 10K type strain sequencing project: providing services to taxonomists for standard genome sequencing and annotation.</title>
        <authorList>
            <consortium name="The Broad Institute Genomics Platform"/>
            <consortium name="The Broad Institute Genome Sequencing Center for Infectious Disease"/>
            <person name="Wu L."/>
            <person name="Ma J."/>
        </authorList>
    </citation>
    <scope>NUCLEOTIDE SEQUENCE [LARGE SCALE GENOMIC DNA]</scope>
    <source>
        <strain evidence="7">CCUG 63418</strain>
    </source>
</reference>
<evidence type="ECO:0000256" key="1">
    <source>
        <dbReference type="ARBA" id="ARBA00023015"/>
    </source>
</evidence>
<evidence type="ECO:0000256" key="4">
    <source>
        <dbReference type="SAM" id="Phobius"/>
    </source>
</evidence>
<protein>
    <submittedName>
        <fullName evidence="6">Helix-turn-helix domain-containing protein</fullName>
    </submittedName>
</protein>
<keyword evidence="1" id="KW-0805">Transcription regulation</keyword>
<dbReference type="Proteomes" id="UP001596958">
    <property type="component" value="Unassembled WGS sequence"/>
</dbReference>
<dbReference type="InterPro" id="IPR018060">
    <property type="entry name" value="HTH_AraC"/>
</dbReference>
<feature type="transmembrane region" description="Helical" evidence="4">
    <location>
        <begin position="38"/>
        <end position="60"/>
    </location>
</feature>
<keyword evidence="7" id="KW-1185">Reference proteome</keyword>
<evidence type="ECO:0000313" key="7">
    <source>
        <dbReference type="Proteomes" id="UP001596958"/>
    </source>
</evidence>
<dbReference type="Gene3D" id="1.10.10.60">
    <property type="entry name" value="Homeodomain-like"/>
    <property type="match status" value="2"/>
</dbReference>
<dbReference type="SMART" id="SM00342">
    <property type="entry name" value="HTH_ARAC"/>
    <property type="match status" value="1"/>
</dbReference>
<name>A0ABW2Z0F6_9SPHI</name>
<feature type="transmembrane region" description="Helical" evidence="4">
    <location>
        <begin position="107"/>
        <end position="130"/>
    </location>
</feature>
<dbReference type="InterPro" id="IPR018062">
    <property type="entry name" value="HTH_AraC-typ_CS"/>
</dbReference>
<keyword evidence="3" id="KW-0804">Transcription</keyword>
<feature type="transmembrane region" description="Helical" evidence="4">
    <location>
        <begin position="6"/>
        <end position="26"/>
    </location>
</feature>
<dbReference type="InterPro" id="IPR009057">
    <property type="entry name" value="Homeodomain-like_sf"/>
</dbReference>
<evidence type="ECO:0000256" key="3">
    <source>
        <dbReference type="ARBA" id="ARBA00023163"/>
    </source>
</evidence>
<gene>
    <name evidence="6" type="ORF">ACFQZS_17505</name>
</gene>
<dbReference type="InterPro" id="IPR020449">
    <property type="entry name" value="Tscrpt_reg_AraC-type_HTH"/>
</dbReference>
<evidence type="ECO:0000313" key="6">
    <source>
        <dbReference type="EMBL" id="MFD0751954.1"/>
    </source>
</evidence>